<keyword evidence="3" id="KW-1185">Reference proteome</keyword>
<feature type="chain" id="PRO_5016238415" evidence="1">
    <location>
        <begin position="29"/>
        <end position="86"/>
    </location>
</feature>
<dbReference type="EMBL" id="QJKI01000035">
    <property type="protein sequence ID" value="PXX74028.1"/>
    <property type="molecule type" value="Genomic_DNA"/>
</dbReference>
<keyword evidence="1" id="KW-0732">Signal</keyword>
<evidence type="ECO:0000313" key="3">
    <source>
        <dbReference type="Proteomes" id="UP000247555"/>
    </source>
</evidence>
<comment type="caution">
    <text evidence="2">The sequence shown here is derived from an EMBL/GenBank/DDBJ whole genome shotgun (WGS) entry which is preliminary data.</text>
</comment>
<proteinExistence type="predicted"/>
<protein>
    <submittedName>
        <fullName evidence="2">Putative membrane protein</fullName>
    </submittedName>
</protein>
<gene>
    <name evidence="2" type="ORF">DFR34_13510</name>
</gene>
<name>A0A318KG95_9NEIS</name>
<reference evidence="2 3" key="1">
    <citation type="submission" date="2018-05" db="EMBL/GenBank/DDBJ databases">
        <title>Genomic Encyclopedia of Type Strains, Phase IV (KMG-IV): sequencing the most valuable type-strain genomes for metagenomic binning, comparative biology and taxonomic classification.</title>
        <authorList>
            <person name="Goeker M."/>
        </authorList>
    </citation>
    <scope>NUCLEOTIDE SEQUENCE [LARGE SCALE GENOMIC DNA]</scope>
    <source>
        <strain evidence="2 3">DSM 29661</strain>
    </source>
</reference>
<evidence type="ECO:0000313" key="2">
    <source>
        <dbReference type="EMBL" id="PXX74028.1"/>
    </source>
</evidence>
<accession>A0A318KG95</accession>
<dbReference type="Pfam" id="PF10048">
    <property type="entry name" value="DUF2282"/>
    <property type="match status" value="1"/>
</dbReference>
<sequence length="86" mass="8431">MQASRALIASALAGLVAAGSLAAAPAMAADKEKCYGIATAGKNDCANALGTHSCAGQATKDKDPGDWKFVAKGSCEKMGGSLTAGK</sequence>
<evidence type="ECO:0000256" key="1">
    <source>
        <dbReference type="SAM" id="SignalP"/>
    </source>
</evidence>
<dbReference type="OrthoDB" id="1551288at2"/>
<feature type="signal peptide" evidence="1">
    <location>
        <begin position="1"/>
        <end position="28"/>
    </location>
</feature>
<dbReference type="Proteomes" id="UP000247555">
    <property type="component" value="Unassembled WGS sequence"/>
</dbReference>
<dbReference type="InterPro" id="IPR018740">
    <property type="entry name" value="DUF2282_membr"/>
</dbReference>
<dbReference type="AlphaFoldDB" id="A0A318KG95"/>
<organism evidence="2 3">
    <name type="scientific">Rivihabitans pingtungensis</name>
    <dbReference type="NCBI Taxonomy" id="1054498"/>
    <lineage>
        <taxon>Bacteria</taxon>
        <taxon>Pseudomonadati</taxon>
        <taxon>Pseudomonadota</taxon>
        <taxon>Betaproteobacteria</taxon>
        <taxon>Neisseriales</taxon>
        <taxon>Aquaspirillaceae</taxon>
        <taxon>Rivihabitans</taxon>
    </lineage>
</organism>
<dbReference type="RefSeq" id="WP_110392158.1">
    <property type="nucleotide sequence ID" value="NZ_QJKI01000035.1"/>
</dbReference>